<name>A0ABN0YBL2_9CAUL</name>
<gene>
    <name evidence="11" type="ORF">GCM10009093_13600</name>
</gene>
<dbReference type="SMART" id="SM00986">
    <property type="entry name" value="UDG"/>
    <property type="match status" value="1"/>
</dbReference>
<dbReference type="InterPro" id="IPR025404">
    <property type="entry name" value="DUF4130"/>
</dbReference>
<sequence>MRTVQLAGETDFDGWRDAARRLRVEGVEPAHVRFVTGEGQGGLFGETPMPDATNARPFKVSKAFLGLAQDVILHRDGDRFDLLYRLLWRLQETPELLKITSDRDVRAALEKAKNVSRASHKMKAFVRFRQTGEGVDERWIAWFEPAHRVLEKTAPFFARRYANMNWSILTPEGTAHWDGTGLTFGPPARKEDAPDEDAVEDFWKTYYASTFNPSRLRTKAMQSEMPKRYWANLPEAELIAEMIAGATGRTDQMVNATAPEPNRRFEQVKAQSVDRTVTSDLVPQSLQALNAALAGCRRCPLWRDATQPVCGVGPKAAPLMIVGEQPGDHEDLSGQPFMGPAGQVLDEALQAAGIDRGAVYLTNAVKHFKHEVKERRRLHRTPSVSEIELCRWWLDYERAFVKPELVVAMGASAARSVLGHAVNVSDTRGQLMKGPEGSVLVTYHPAYILRHPDPRERVRAKAEFMADLARAGAWSGLGTGLGMPND</sequence>
<comment type="caution">
    <text evidence="11">The sequence shown here is derived from an EMBL/GenBank/DDBJ whole genome shotgun (WGS) entry which is preliminary data.</text>
</comment>
<dbReference type="Gene3D" id="3.40.470.10">
    <property type="entry name" value="Uracil-DNA glycosylase-like domain"/>
    <property type="match status" value="1"/>
</dbReference>
<evidence type="ECO:0000256" key="2">
    <source>
        <dbReference type="ARBA" id="ARBA00019403"/>
    </source>
</evidence>
<evidence type="ECO:0000313" key="12">
    <source>
        <dbReference type="Proteomes" id="UP001500791"/>
    </source>
</evidence>
<dbReference type="SMART" id="SM00987">
    <property type="entry name" value="UreE_C"/>
    <property type="match status" value="1"/>
</dbReference>
<dbReference type="InterPro" id="IPR023875">
    <property type="entry name" value="DNA_repair_put"/>
</dbReference>
<reference evidence="11 12" key="1">
    <citation type="journal article" date="2019" name="Int. J. Syst. Evol. Microbiol.">
        <title>The Global Catalogue of Microorganisms (GCM) 10K type strain sequencing project: providing services to taxonomists for standard genome sequencing and annotation.</title>
        <authorList>
            <consortium name="The Broad Institute Genomics Platform"/>
            <consortium name="The Broad Institute Genome Sequencing Center for Infectious Disease"/>
            <person name="Wu L."/>
            <person name="Ma J."/>
        </authorList>
    </citation>
    <scope>NUCLEOTIDE SEQUENCE [LARGE SCALE GENOMIC DNA]</scope>
    <source>
        <strain evidence="11 12">JCM 13476</strain>
    </source>
</reference>
<evidence type="ECO:0000256" key="1">
    <source>
        <dbReference type="ARBA" id="ARBA00006521"/>
    </source>
</evidence>
<evidence type="ECO:0000256" key="9">
    <source>
        <dbReference type="ARBA" id="ARBA00023204"/>
    </source>
</evidence>
<dbReference type="EMBL" id="BAAAEJ010000006">
    <property type="protein sequence ID" value="GAA0388153.1"/>
    <property type="molecule type" value="Genomic_DNA"/>
</dbReference>
<evidence type="ECO:0000256" key="3">
    <source>
        <dbReference type="ARBA" id="ARBA00022485"/>
    </source>
</evidence>
<evidence type="ECO:0000256" key="6">
    <source>
        <dbReference type="ARBA" id="ARBA00022801"/>
    </source>
</evidence>
<keyword evidence="12" id="KW-1185">Reference proteome</keyword>
<proteinExistence type="inferred from homology"/>
<dbReference type="NCBIfam" id="TIGR00758">
    <property type="entry name" value="UDG_fam4"/>
    <property type="match status" value="1"/>
</dbReference>
<dbReference type="CDD" id="cd10030">
    <property type="entry name" value="UDG-F4_TTUDGA_SPO1dp_like"/>
    <property type="match status" value="1"/>
</dbReference>
<dbReference type="Pfam" id="PF13566">
    <property type="entry name" value="DUF4130"/>
    <property type="match status" value="1"/>
</dbReference>
<keyword evidence="5" id="KW-0227">DNA damage</keyword>
<dbReference type="InterPro" id="IPR051536">
    <property type="entry name" value="UDG_Type-4/5"/>
</dbReference>
<protein>
    <recommendedName>
        <fullName evidence="2">Type-4 uracil-DNA glycosylase</fullName>
    </recommendedName>
</protein>
<evidence type="ECO:0000256" key="7">
    <source>
        <dbReference type="ARBA" id="ARBA00023004"/>
    </source>
</evidence>
<dbReference type="NCBIfam" id="TIGR03914">
    <property type="entry name" value="UDG_fam_dom"/>
    <property type="match status" value="1"/>
</dbReference>
<dbReference type="InterPro" id="IPR005122">
    <property type="entry name" value="Uracil-DNA_glycosylase-like"/>
</dbReference>
<accession>A0ABN0YBL2</accession>
<keyword evidence="9" id="KW-0234">DNA repair</keyword>
<keyword evidence="4" id="KW-0479">Metal-binding</keyword>
<evidence type="ECO:0000256" key="8">
    <source>
        <dbReference type="ARBA" id="ARBA00023014"/>
    </source>
</evidence>
<dbReference type="SUPFAM" id="SSF52141">
    <property type="entry name" value="Uracil-DNA glycosylase-like"/>
    <property type="match status" value="1"/>
</dbReference>
<dbReference type="InterPro" id="IPR036895">
    <property type="entry name" value="Uracil-DNA_glycosylase-like_sf"/>
</dbReference>
<evidence type="ECO:0000259" key="10">
    <source>
        <dbReference type="SMART" id="SM00986"/>
    </source>
</evidence>
<evidence type="ECO:0000256" key="5">
    <source>
        <dbReference type="ARBA" id="ARBA00022763"/>
    </source>
</evidence>
<keyword evidence="6" id="KW-0378">Hydrolase</keyword>
<evidence type="ECO:0000313" key="11">
    <source>
        <dbReference type="EMBL" id="GAA0388153.1"/>
    </source>
</evidence>
<keyword evidence="3" id="KW-0004">4Fe-4S</keyword>
<organism evidence="11 12">
    <name type="scientific">Brevundimonas terrae</name>
    <dbReference type="NCBI Taxonomy" id="363631"/>
    <lineage>
        <taxon>Bacteria</taxon>
        <taxon>Pseudomonadati</taxon>
        <taxon>Pseudomonadota</taxon>
        <taxon>Alphaproteobacteria</taxon>
        <taxon>Caulobacterales</taxon>
        <taxon>Caulobacteraceae</taxon>
        <taxon>Brevundimonas</taxon>
    </lineage>
</organism>
<dbReference type="PANTHER" id="PTHR33693">
    <property type="entry name" value="TYPE-5 URACIL-DNA GLYCOSYLASE"/>
    <property type="match status" value="1"/>
</dbReference>
<dbReference type="Proteomes" id="UP001500791">
    <property type="component" value="Unassembled WGS sequence"/>
</dbReference>
<keyword evidence="8" id="KW-0411">Iron-sulfur</keyword>
<dbReference type="NCBIfam" id="TIGR03915">
    <property type="entry name" value="SAM_7_link_chp"/>
    <property type="match status" value="1"/>
</dbReference>
<feature type="domain" description="Uracil-DNA glycosylase-like" evidence="10">
    <location>
        <begin position="310"/>
        <end position="469"/>
    </location>
</feature>
<dbReference type="InterPro" id="IPR005273">
    <property type="entry name" value="Ura-DNA_glyco_family4"/>
</dbReference>
<dbReference type="PANTHER" id="PTHR33693:SF9">
    <property type="entry name" value="TYPE-4 URACIL-DNA GLYCOSYLASE"/>
    <property type="match status" value="1"/>
</dbReference>
<keyword evidence="7" id="KW-0408">Iron</keyword>
<comment type="similarity">
    <text evidence="1">Belongs to the uracil-DNA glycosylase (UDG) superfamily. Type 4 (UDGa) family.</text>
</comment>
<dbReference type="RefSeq" id="WP_167179269.1">
    <property type="nucleotide sequence ID" value="NZ_BAAAEJ010000006.1"/>
</dbReference>
<dbReference type="Pfam" id="PF03167">
    <property type="entry name" value="UDG"/>
    <property type="match status" value="1"/>
</dbReference>
<evidence type="ECO:0000256" key="4">
    <source>
        <dbReference type="ARBA" id="ARBA00022723"/>
    </source>
</evidence>